<evidence type="ECO:0000256" key="1">
    <source>
        <dbReference type="ARBA" id="ARBA00004651"/>
    </source>
</evidence>
<feature type="transmembrane region" description="Helical" evidence="6">
    <location>
        <begin position="60"/>
        <end position="81"/>
    </location>
</feature>
<evidence type="ECO:0000313" key="7">
    <source>
        <dbReference type="EMBL" id="RZD16354.1"/>
    </source>
</evidence>
<organism evidence="7 8">
    <name type="scientific">Acididesulfobacter guangdongensis</name>
    <dbReference type="NCBI Taxonomy" id="2597225"/>
    <lineage>
        <taxon>Bacteria</taxon>
        <taxon>Deltaproteobacteria</taxon>
        <taxon>Candidatus Acidulodesulfobacterales</taxon>
        <taxon>Candidatus Acididesulfobacter</taxon>
    </lineage>
</organism>
<feature type="transmembrane region" description="Helical" evidence="6">
    <location>
        <begin position="281"/>
        <end position="300"/>
    </location>
</feature>
<evidence type="ECO:0000313" key="8">
    <source>
        <dbReference type="Proteomes" id="UP000316562"/>
    </source>
</evidence>
<reference evidence="7 8" key="1">
    <citation type="journal article" date="2019" name="ISME J.">
        <title>Insights into ecological role of a new deltaproteobacterial order Candidatus Acidulodesulfobacterales by metagenomics and metatranscriptomics.</title>
        <authorList>
            <person name="Tan S."/>
            <person name="Liu J."/>
            <person name="Fang Y."/>
            <person name="Hedlund B.P."/>
            <person name="Lian Z.H."/>
            <person name="Huang L.Y."/>
            <person name="Li J.T."/>
            <person name="Huang L.N."/>
            <person name="Li W.J."/>
            <person name="Jiang H.C."/>
            <person name="Dong H.L."/>
            <person name="Shu W.S."/>
        </authorList>
    </citation>
    <scope>NUCLEOTIDE SEQUENCE [LARGE SCALE GENOMIC DNA]</scope>
    <source>
        <strain evidence="7">AP2</strain>
    </source>
</reference>
<accession>A0A519BGH6</accession>
<evidence type="ECO:0000256" key="3">
    <source>
        <dbReference type="ARBA" id="ARBA00022692"/>
    </source>
</evidence>
<feature type="transmembrane region" description="Helical" evidence="6">
    <location>
        <begin position="307"/>
        <end position="332"/>
    </location>
</feature>
<evidence type="ECO:0000256" key="4">
    <source>
        <dbReference type="ARBA" id="ARBA00022989"/>
    </source>
</evidence>
<dbReference type="GO" id="GO:0015920">
    <property type="term" value="P:lipopolysaccharide transport"/>
    <property type="evidence" value="ECO:0007669"/>
    <property type="project" value="TreeGrafter"/>
</dbReference>
<keyword evidence="2" id="KW-1003">Cell membrane</keyword>
<dbReference type="PANTHER" id="PTHR33529">
    <property type="entry name" value="SLR0882 PROTEIN-RELATED"/>
    <property type="match status" value="1"/>
</dbReference>
<name>A0A519BGH6_ACIG2</name>
<dbReference type="PANTHER" id="PTHR33529:SF6">
    <property type="entry name" value="YJGP_YJGQ FAMILY PERMEASE"/>
    <property type="match status" value="1"/>
</dbReference>
<evidence type="ECO:0000256" key="6">
    <source>
        <dbReference type="SAM" id="Phobius"/>
    </source>
</evidence>
<evidence type="ECO:0000256" key="2">
    <source>
        <dbReference type="ARBA" id="ARBA00022475"/>
    </source>
</evidence>
<dbReference type="InterPro" id="IPR005495">
    <property type="entry name" value="LptG/LptF_permease"/>
</dbReference>
<keyword evidence="5 6" id="KW-0472">Membrane</keyword>
<dbReference type="GO" id="GO:0043190">
    <property type="term" value="C:ATP-binding cassette (ABC) transporter complex"/>
    <property type="evidence" value="ECO:0007669"/>
    <property type="project" value="TreeGrafter"/>
</dbReference>
<sequence length="363" mass="41354">MSLINRYIFRQFFPPFIFGLVIFTFSIITNRILMLTEMVINKGVSITSVIKLASLTLPDFMIITLPISFLLAVLVVFGKMTQSNEIMALKASGVNIWQLTKPALLFSLIPLVASLFFSFYMAPRFNYFFRVLAVKEIKKAVLSALKKNSFSNKLGKYKIFIKQVNPSKSSIKGIFILYKIKNNSMVLIANKGYIVYNKKRNLISFYLKNGQIQKKYRSKKNFWILNFKTYKINIKLKGLSFPSRNNSVHFMTISQLISKYNSAGNKNNIKNIYLIYILKKIAIPIAVIFFVLIGLPLAMLSEKRSLFMAIFYTIAIVVLYYILFTSGLYLSIKTGFNPVIGVFGADIILFATGAILYIKASAK</sequence>
<dbReference type="Pfam" id="PF03739">
    <property type="entry name" value="LptF_LptG"/>
    <property type="match status" value="1"/>
</dbReference>
<feature type="transmembrane region" description="Helical" evidence="6">
    <location>
        <begin position="338"/>
        <end position="358"/>
    </location>
</feature>
<keyword evidence="4 6" id="KW-1133">Transmembrane helix</keyword>
<comment type="subcellular location">
    <subcellularLocation>
        <location evidence="1">Cell membrane</location>
        <topology evidence="1">Multi-pass membrane protein</topology>
    </subcellularLocation>
</comment>
<dbReference type="AlphaFoldDB" id="A0A519BGH6"/>
<feature type="transmembrane region" description="Helical" evidence="6">
    <location>
        <begin position="12"/>
        <end position="33"/>
    </location>
</feature>
<evidence type="ECO:0000256" key="5">
    <source>
        <dbReference type="ARBA" id="ARBA00023136"/>
    </source>
</evidence>
<dbReference type="EMBL" id="SGBC01000002">
    <property type="protein sequence ID" value="RZD16354.1"/>
    <property type="molecule type" value="Genomic_DNA"/>
</dbReference>
<gene>
    <name evidence="7" type="ORF">EVJ46_04820</name>
</gene>
<comment type="caution">
    <text evidence="7">The sequence shown here is derived from an EMBL/GenBank/DDBJ whole genome shotgun (WGS) entry which is preliminary data.</text>
</comment>
<dbReference type="Proteomes" id="UP000316562">
    <property type="component" value="Unassembled WGS sequence"/>
</dbReference>
<protein>
    <submittedName>
        <fullName evidence="7">YjgP/YjgQ family permease</fullName>
    </submittedName>
</protein>
<feature type="transmembrane region" description="Helical" evidence="6">
    <location>
        <begin position="102"/>
        <end position="122"/>
    </location>
</feature>
<keyword evidence="3 6" id="KW-0812">Transmembrane</keyword>
<proteinExistence type="predicted"/>